<dbReference type="EC" id="1.5.1.34" evidence="3"/>
<dbReference type="GO" id="GO:0008941">
    <property type="term" value="F:nitric oxide dioxygenase NAD(P)H activity"/>
    <property type="evidence" value="ECO:0007669"/>
    <property type="project" value="UniProtKB-EC"/>
</dbReference>
<dbReference type="GO" id="GO:0004155">
    <property type="term" value="F:6,7-dihydropteridine reductase activity"/>
    <property type="evidence" value="ECO:0007669"/>
    <property type="project" value="UniProtKB-EC"/>
</dbReference>
<evidence type="ECO:0000313" key="3">
    <source>
        <dbReference type="EMBL" id="APH54195.1"/>
    </source>
</evidence>
<dbReference type="EMBL" id="CP018191">
    <property type="protein sequence ID" value="APH54195.1"/>
    <property type="molecule type" value="Genomic_DNA"/>
</dbReference>
<evidence type="ECO:0000256" key="1">
    <source>
        <dbReference type="SAM" id="MobiDB-lite"/>
    </source>
</evidence>
<dbReference type="Gene3D" id="2.40.30.10">
    <property type="entry name" value="Translation factors"/>
    <property type="match status" value="1"/>
</dbReference>
<dbReference type="PANTHER" id="PTHR47354">
    <property type="entry name" value="NADH OXIDOREDUCTASE HCR"/>
    <property type="match status" value="1"/>
</dbReference>
<dbReference type="Pfam" id="PF00175">
    <property type="entry name" value="NAD_binding_1"/>
    <property type="match status" value="1"/>
</dbReference>
<dbReference type="SUPFAM" id="SSF52343">
    <property type="entry name" value="Ferredoxin reductase-like, C-terminal NADP-linked domain"/>
    <property type="match status" value="1"/>
</dbReference>
<dbReference type="InterPro" id="IPR050415">
    <property type="entry name" value="MRET"/>
</dbReference>
<dbReference type="Gene3D" id="3.40.50.80">
    <property type="entry name" value="Nucleotide-binding domain of ferredoxin-NADP reductase (FNR) module"/>
    <property type="match status" value="1"/>
</dbReference>
<accession>A0AAC9KDS6</accession>
<gene>
    <name evidence="3" type="ORF">GbCGDNIH9_8461</name>
</gene>
<dbReference type="PANTHER" id="PTHR47354:SF5">
    <property type="entry name" value="PROTEIN RFBI"/>
    <property type="match status" value="1"/>
</dbReference>
<dbReference type="SUPFAM" id="SSF63380">
    <property type="entry name" value="Riboflavin synthase domain-like"/>
    <property type="match status" value="1"/>
</dbReference>
<dbReference type="EC" id="1.14.12.17" evidence="3"/>
<dbReference type="CDD" id="cd06184">
    <property type="entry name" value="flavohem_like_fad_nad_binding"/>
    <property type="match status" value="1"/>
</dbReference>
<name>A0AAC9KDS6_9PROT</name>
<keyword evidence="3" id="KW-0560">Oxidoreductase</keyword>
<feature type="domain" description="Oxidoreductase FAD/NAD(P)-binding" evidence="2">
    <location>
        <begin position="143"/>
        <end position="243"/>
    </location>
</feature>
<organism evidence="3 4">
    <name type="scientific">Granulibacter bethesdensis</name>
    <dbReference type="NCBI Taxonomy" id="364410"/>
    <lineage>
        <taxon>Bacteria</taxon>
        <taxon>Pseudomonadati</taxon>
        <taxon>Pseudomonadota</taxon>
        <taxon>Alphaproteobacteria</taxon>
        <taxon>Acetobacterales</taxon>
        <taxon>Acetobacteraceae</taxon>
        <taxon>Granulibacter</taxon>
    </lineage>
</organism>
<dbReference type="InterPro" id="IPR039261">
    <property type="entry name" value="FNR_nucleotide-bd"/>
</dbReference>
<evidence type="ECO:0000313" key="4">
    <source>
        <dbReference type="Proteomes" id="UP000182373"/>
    </source>
</evidence>
<reference evidence="4" key="1">
    <citation type="submission" date="2016-11" db="EMBL/GenBank/DDBJ databases">
        <title>Comparative genomic and phenotypic analysis of Granulibacter bethesdensis clinical isolates from patients with chronic granulomatous disease.</title>
        <authorList>
            <person name="Zarember K.A."/>
            <person name="Porcella S.F."/>
            <person name="Chu J."/>
            <person name="Ding L."/>
            <person name="Dahlstrom E."/>
            <person name="Barbian K."/>
            <person name="Martens C."/>
            <person name="Sykora L."/>
            <person name="Kramer S."/>
            <person name="Pettinato A.M."/>
            <person name="Hong H."/>
            <person name="Wald G."/>
            <person name="Berg L.J."/>
            <person name="Rogge L.S."/>
            <person name="Greenberg D.E."/>
            <person name="Falcone E.L."/>
            <person name="Neves J.F."/>
            <person name="Simoes M.J."/>
            <person name="Casal M."/>
            <person name="Rodriguez-Lopez F.C."/>
            <person name="Zelazny A."/>
            <person name="Gallin J.I."/>
            <person name="Holland S.M."/>
        </authorList>
    </citation>
    <scope>NUCLEOTIDE SEQUENCE [LARGE SCALE GENOMIC DNA]</scope>
    <source>
        <strain evidence="4">NIH9.1</strain>
    </source>
</reference>
<dbReference type="PRINTS" id="PR00410">
    <property type="entry name" value="PHEHYDRXLASE"/>
</dbReference>
<dbReference type="Proteomes" id="UP000182373">
    <property type="component" value="Chromosome"/>
</dbReference>
<feature type="region of interest" description="Disordered" evidence="1">
    <location>
        <begin position="28"/>
        <end position="65"/>
    </location>
</feature>
<dbReference type="InterPro" id="IPR017938">
    <property type="entry name" value="Riboflavin_synthase-like_b-brl"/>
</dbReference>
<sequence length="273" mass="30116">MDAYPGRTVHIEAKSRSLRQFANRNPCNSHHQRVFGRSRAHSGKRGHRLLHPQTSRWPPCTAPSSRSVSDVQLRCGRTDGSKAQLLDLVRPQGDHYRITVKRQADGGASAFLYDEAFPGVCVDCTPPAGDFFLADVPERPIVLLSGGVGLTPMVSMMEMIAEAHPTARVWYVHGTASRESHVLDAHIRELAGIHGGTKVHTFYERRDEADDAEAGFITIDWLKANTPFEAADFYLCGPRPFLRSFVPGLIAAGVPTEQVHYEMFGPMDEALAA</sequence>
<feature type="compositionally biased region" description="Basic residues" evidence="1">
    <location>
        <begin position="30"/>
        <end position="50"/>
    </location>
</feature>
<dbReference type="AlphaFoldDB" id="A0AAC9KDS6"/>
<proteinExistence type="predicted"/>
<protein>
    <submittedName>
        <fullName evidence="3">Flavohemoprotein</fullName>
        <ecNumber evidence="3">1.14.12.17</ecNumber>
        <ecNumber evidence="3">1.5.1.34</ecNumber>
    </submittedName>
</protein>
<feature type="compositionally biased region" description="Polar residues" evidence="1">
    <location>
        <begin position="52"/>
        <end position="65"/>
    </location>
</feature>
<dbReference type="InterPro" id="IPR001433">
    <property type="entry name" value="OxRdtase_FAD/NAD-bd"/>
</dbReference>
<evidence type="ECO:0000259" key="2">
    <source>
        <dbReference type="Pfam" id="PF00175"/>
    </source>
</evidence>